<proteinExistence type="predicted"/>
<feature type="region of interest" description="Disordered" evidence="1">
    <location>
        <begin position="105"/>
        <end position="129"/>
    </location>
</feature>
<evidence type="ECO:0000313" key="3">
    <source>
        <dbReference type="Proteomes" id="UP001358586"/>
    </source>
</evidence>
<keyword evidence="3" id="KW-1185">Reference proteome</keyword>
<reference evidence="2 3" key="1">
    <citation type="submission" date="2023-03" db="EMBL/GenBank/DDBJ databases">
        <title>WGS of Gossypium arboreum.</title>
        <authorList>
            <person name="Yu D."/>
        </authorList>
    </citation>
    <scope>NUCLEOTIDE SEQUENCE [LARGE SCALE GENOMIC DNA]</scope>
    <source>
        <tissue evidence="2">Leaf</tissue>
    </source>
</reference>
<dbReference type="EMBL" id="JARKNE010000001">
    <property type="protein sequence ID" value="KAK5845262.1"/>
    <property type="molecule type" value="Genomic_DNA"/>
</dbReference>
<gene>
    <name evidence="2" type="ORF">PVK06_001430</name>
</gene>
<name>A0ABR0R134_GOSAR</name>
<sequence length="208" mass="23388">MDRKMISPTIIFNLYDNGTNYGWNNHINSCIDSYLHSQICIDSSILSGCDNSNDNYIYNYIYGEGGNSIEVYGEKYGIEYFFFSLSPEMVKIKHNNHEGSNYYGGGSRKGCGGDQKGDGAKPNNRGPLDNEVAEKQFDHLKWGRSLMLGSLITIRNIFRFFLENHSLNGYRSTDTVADPQMGKGGASYKVMARVPIEIERVASSPKFK</sequence>
<evidence type="ECO:0000313" key="2">
    <source>
        <dbReference type="EMBL" id="KAK5845262.1"/>
    </source>
</evidence>
<accession>A0ABR0R134</accession>
<feature type="compositionally biased region" description="Gly residues" evidence="1">
    <location>
        <begin position="105"/>
        <end position="114"/>
    </location>
</feature>
<organism evidence="2 3">
    <name type="scientific">Gossypium arboreum</name>
    <name type="common">Tree cotton</name>
    <name type="synonym">Gossypium nanking</name>
    <dbReference type="NCBI Taxonomy" id="29729"/>
    <lineage>
        <taxon>Eukaryota</taxon>
        <taxon>Viridiplantae</taxon>
        <taxon>Streptophyta</taxon>
        <taxon>Embryophyta</taxon>
        <taxon>Tracheophyta</taxon>
        <taxon>Spermatophyta</taxon>
        <taxon>Magnoliopsida</taxon>
        <taxon>eudicotyledons</taxon>
        <taxon>Gunneridae</taxon>
        <taxon>Pentapetalae</taxon>
        <taxon>rosids</taxon>
        <taxon>malvids</taxon>
        <taxon>Malvales</taxon>
        <taxon>Malvaceae</taxon>
        <taxon>Malvoideae</taxon>
        <taxon>Gossypium</taxon>
    </lineage>
</organism>
<protein>
    <submittedName>
        <fullName evidence="2">Uncharacterized protein</fullName>
    </submittedName>
</protein>
<dbReference type="Proteomes" id="UP001358586">
    <property type="component" value="Chromosome 1"/>
</dbReference>
<comment type="caution">
    <text evidence="2">The sequence shown here is derived from an EMBL/GenBank/DDBJ whole genome shotgun (WGS) entry which is preliminary data.</text>
</comment>
<evidence type="ECO:0000256" key="1">
    <source>
        <dbReference type="SAM" id="MobiDB-lite"/>
    </source>
</evidence>